<evidence type="ECO:0000313" key="2">
    <source>
        <dbReference type="Proteomes" id="UP000050360"/>
    </source>
</evidence>
<organism evidence="1 2">
    <name type="scientific">Candidatus Methanoperedens nitratireducens</name>
    <dbReference type="NCBI Taxonomy" id="1392998"/>
    <lineage>
        <taxon>Archaea</taxon>
        <taxon>Methanobacteriati</taxon>
        <taxon>Methanobacteriota</taxon>
        <taxon>Stenosarchaea group</taxon>
        <taxon>Methanomicrobia</taxon>
        <taxon>Methanosarcinales</taxon>
        <taxon>ANME-2 cluster</taxon>
        <taxon>Candidatus Methanoperedentaceae</taxon>
        <taxon>Candidatus Methanoperedens</taxon>
    </lineage>
</organism>
<comment type="caution">
    <text evidence="1">The sequence shown here is derived from an EMBL/GenBank/DDBJ whole genome shotgun (WGS) entry which is preliminary data.</text>
</comment>
<protein>
    <submittedName>
        <fullName evidence="1">Uncharacterized protein</fullName>
    </submittedName>
</protein>
<accession>A0A0P8AGT7</accession>
<name>A0A0P8AGT7_9EURY</name>
<sequence length="68" mass="7833">MNMSFNTNIPKNDNGDVMCLELDQKIIDKMDKCIAEGLFEDRNQMITTALFDIILRRKFFKSVSKSGV</sequence>
<reference evidence="1 2" key="1">
    <citation type="submission" date="2015-09" db="EMBL/GenBank/DDBJ databases">
        <title>A metagenomics-based metabolic model of nitrate-dependent anaerobic oxidation of methane by Methanoperedens-like archaea.</title>
        <authorList>
            <person name="Arshad A."/>
            <person name="Speth D.R."/>
            <person name="De Graaf R.M."/>
            <person name="Op Den Camp H.J."/>
            <person name="Jetten M.S."/>
            <person name="Welte C.U."/>
        </authorList>
    </citation>
    <scope>NUCLEOTIDE SEQUENCE [LARGE SCALE GENOMIC DNA]</scope>
</reference>
<dbReference type="Proteomes" id="UP000050360">
    <property type="component" value="Unassembled WGS sequence"/>
</dbReference>
<evidence type="ECO:0000313" key="1">
    <source>
        <dbReference type="EMBL" id="KPQ43619.1"/>
    </source>
</evidence>
<dbReference type="EMBL" id="LKCM01000137">
    <property type="protein sequence ID" value="KPQ43619.1"/>
    <property type="molecule type" value="Genomic_DNA"/>
</dbReference>
<gene>
    <name evidence="1" type="ORF">MPEBLZ_01802</name>
</gene>
<dbReference type="AlphaFoldDB" id="A0A0P8AGT7"/>
<proteinExistence type="predicted"/>